<evidence type="ECO:0000259" key="1">
    <source>
        <dbReference type="SMART" id="SM00244"/>
    </source>
</evidence>
<dbReference type="InterPro" id="IPR001107">
    <property type="entry name" value="Band_7"/>
</dbReference>
<accession>A0A0F7IE57</accession>
<dbReference type="InterPro" id="IPR001972">
    <property type="entry name" value="Stomatin_HflK_fam"/>
</dbReference>
<name>A0A0F7IE57_9EURY</name>
<dbReference type="KEGG" id="gah:GAH_00889"/>
<dbReference type="CDD" id="cd03401">
    <property type="entry name" value="SPFH_prohibitin"/>
    <property type="match status" value="1"/>
</dbReference>
<dbReference type="EMBL" id="CP011267">
    <property type="protein sequence ID" value="AKG91783.1"/>
    <property type="molecule type" value="Genomic_DNA"/>
</dbReference>
<protein>
    <submittedName>
        <fullName evidence="2">Membrane protease subunit</fullName>
    </submittedName>
</protein>
<dbReference type="SUPFAM" id="SSF117892">
    <property type="entry name" value="Band 7/SPFH domain"/>
    <property type="match status" value="1"/>
</dbReference>
<dbReference type="GO" id="GO:0016020">
    <property type="term" value="C:membrane"/>
    <property type="evidence" value="ECO:0007669"/>
    <property type="project" value="InterPro"/>
</dbReference>
<dbReference type="Proteomes" id="UP000034723">
    <property type="component" value="Chromosome"/>
</dbReference>
<dbReference type="PANTHER" id="PTHR23222:SF0">
    <property type="entry name" value="PROHIBITIN 1"/>
    <property type="match status" value="1"/>
</dbReference>
<evidence type="ECO:0000313" key="2">
    <source>
        <dbReference type="EMBL" id="AKG91783.1"/>
    </source>
</evidence>
<dbReference type="PATRIC" id="fig|113653.22.peg.891"/>
<dbReference type="GeneID" id="24803468"/>
<organism evidence="2 3">
    <name type="scientific">Geoglobus ahangari</name>
    <dbReference type="NCBI Taxonomy" id="113653"/>
    <lineage>
        <taxon>Archaea</taxon>
        <taxon>Methanobacteriati</taxon>
        <taxon>Methanobacteriota</taxon>
        <taxon>Archaeoglobi</taxon>
        <taxon>Archaeoglobales</taxon>
        <taxon>Archaeoglobaceae</taxon>
        <taxon>Geoglobus</taxon>
    </lineage>
</organism>
<evidence type="ECO:0000313" key="3">
    <source>
        <dbReference type="Proteomes" id="UP000034723"/>
    </source>
</evidence>
<keyword evidence="3" id="KW-1185">Reference proteome</keyword>
<dbReference type="GO" id="GO:0008233">
    <property type="term" value="F:peptidase activity"/>
    <property type="evidence" value="ECO:0007669"/>
    <property type="project" value="UniProtKB-KW"/>
</dbReference>
<dbReference type="AlphaFoldDB" id="A0A0F7IE57"/>
<dbReference type="Gene3D" id="3.30.479.30">
    <property type="entry name" value="Band 7 domain"/>
    <property type="match status" value="1"/>
</dbReference>
<dbReference type="GO" id="GO:0006508">
    <property type="term" value="P:proteolysis"/>
    <property type="evidence" value="ECO:0007669"/>
    <property type="project" value="UniProtKB-KW"/>
</dbReference>
<proteinExistence type="predicted"/>
<dbReference type="PANTHER" id="PTHR23222">
    <property type="entry name" value="PROHIBITIN"/>
    <property type="match status" value="1"/>
</dbReference>
<dbReference type="HOGENOM" id="CLU_047969_4_1_2"/>
<dbReference type="STRING" id="113653.GAH_00889"/>
<dbReference type="InterPro" id="IPR000163">
    <property type="entry name" value="Prohibitin"/>
</dbReference>
<dbReference type="InterPro" id="IPR036013">
    <property type="entry name" value="Band_7/SPFH_dom_sf"/>
</dbReference>
<dbReference type="SMART" id="SM00244">
    <property type="entry name" value="PHB"/>
    <property type="match status" value="1"/>
</dbReference>
<feature type="domain" description="Band 7" evidence="1">
    <location>
        <begin position="34"/>
        <end position="198"/>
    </location>
</feature>
<reference evidence="2 3" key="1">
    <citation type="submission" date="2015-04" db="EMBL/GenBank/DDBJ databases">
        <title>The complete genome sequence of the hyperthermophilic, obligate iron-reducing archaeon Geoglobus ahangari strain 234T.</title>
        <authorList>
            <person name="Manzella M.P."/>
            <person name="Holmes D.E."/>
            <person name="Rocheleau J.M."/>
            <person name="Chung A."/>
            <person name="Reguera G."/>
            <person name="Kashefi K."/>
        </authorList>
    </citation>
    <scope>NUCLEOTIDE SEQUENCE [LARGE SCALE GENOMIC DNA]</scope>
    <source>
        <strain evidence="2 3">234</strain>
    </source>
</reference>
<keyword evidence="2" id="KW-0378">Hydrolase</keyword>
<dbReference type="Pfam" id="PF01145">
    <property type="entry name" value="Band_7"/>
    <property type="match status" value="1"/>
</dbReference>
<dbReference type="InParanoid" id="A0A0F7IE57"/>
<dbReference type="RefSeq" id="WP_048094920.1">
    <property type="nucleotide sequence ID" value="NZ_CP011267.1"/>
</dbReference>
<dbReference type="OrthoDB" id="141114at2157"/>
<gene>
    <name evidence="2" type="ORF">GAH_00889</name>
</gene>
<keyword evidence="2" id="KW-0645">Protease</keyword>
<sequence length="294" mass="33502">MNGEIPVRRAGKRRGRLLAAAVFIAVLLLITLASSVVVVDQTEVGVVKVLGKVQDEPLQPGLHFVTPFITEVVRMPTYEKTMEMVGERHIKALTSEGLPVFFDMAVQYKIDPMKAPQVYSTLKNYEVWMESRIRAHARDIVAQYKAEDLYTEKREFIQSDFERRLDEEFRPYGILITAVLIRNIDLPESVERAIQAKIEAKQEAERMQFIVQKEELEAKRKEVEAQGIARANQIIGESLRNNPEYVQWYYLQVLDEFAKSNNNAVIVVPVPSAFYPGVDRNASANIPLILPAQK</sequence>
<dbReference type="PRINTS" id="PR00721">
    <property type="entry name" value="STOMATIN"/>
</dbReference>